<dbReference type="HOGENOM" id="CLU_055322_0_0_1"/>
<dbReference type="Pfam" id="PF03358">
    <property type="entry name" value="FMN_red"/>
    <property type="match status" value="1"/>
</dbReference>
<sequence length="314" mass="36350">MIPVPVAEVGEELSRKYRPYLLPRDEMEKDWISELELDTVERISREHLLERGEEPLKVLVLYGSLRMRFVPACMIERARRSADQLKRSYSKLMAYEACRILHRLGVDVRVFDPKGLPMKDDVSMDHEKVQELRGLSAWSDGQVWCSPEQHGTVTAVFKNQIDWIPLSTGSVRPTQSRTLSIIQVNGGSQSFNTVNWLRILGRWMRMFTIPNQSSLPKAYTQFSDEGRLSASGNRDRLVDCMEELVKYTWVMRPHFESWGDRFSERKEKAEKEEKKAKEKGEREEGEIEERERMEREGTGVEEVKGEGAKIVAAV</sequence>
<dbReference type="SUPFAM" id="SSF52218">
    <property type="entry name" value="Flavoproteins"/>
    <property type="match status" value="1"/>
</dbReference>
<dbReference type="NCBIfam" id="TIGR02690">
    <property type="entry name" value="resist_ArsH"/>
    <property type="match status" value="1"/>
</dbReference>
<evidence type="ECO:0000259" key="2">
    <source>
        <dbReference type="Pfam" id="PF03358"/>
    </source>
</evidence>
<gene>
    <name evidence="3" type="ORF">GSTUM_00006924001</name>
</gene>
<feature type="region of interest" description="Disordered" evidence="1">
    <location>
        <begin position="263"/>
        <end position="314"/>
    </location>
</feature>
<dbReference type="GO" id="GO:0016655">
    <property type="term" value="F:oxidoreductase activity, acting on NAD(P)H, quinone or similar compound as acceptor"/>
    <property type="evidence" value="ECO:0007669"/>
    <property type="project" value="TreeGrafter"/>
</dbReference>
<dbReference type="PANTHER" id="PTHR43590">
    <property type="entry name" value="ARSENIC RESISTANCE PROTEIN ARSH (AFU_ORTHOLOGUE AFUA_5G15030)"/>
    <property type="match status" value="1"/>
</dbReference>
<evidence type="ECO:0000256" key="1">
    <source>
        <dbReference type="SAM" id="MobiDB-lite"/>
    </source>
</evidence>
<dbReference type="Proteomes" id="UP000006911">
    <property type="component" value="Unassembled WGS sequence"/>
</dbReference>
<dbReference type="PANTHER" id="PTHR43590:SF1">
    <property type="entry name" value="ARSENIC RESISTANCE PROTEIN ARSH (AFU_ORTHOLOGUE AFUA_5G15030)"/>
    <property type="match status" value="1"/>
</dbReference>
<dbReference type="KEGG" id="tml:GSTUM_00006924001"/>
<name>D5GFI9_TUBMM</name>
<feature type="compositionally biased region" description="Basic and acidic residues" evidence="1">
    <location>
        <begin position="263"/>
        <end position="282"/>
    </location>
</feature>
<evidence type="ECO:0000313" key="4">
    <source>
        <dbReference type="Proteomes" id="UP000006911"/>
    </source>
</evidence>
<reference evidence="3 4" key="1">
    <citation type="journal article" date="2010" name="Nature">
        <title>Perigord black truffle genome uncovers evolutionary origins and mechanisms of symbiosis.</title>
        <authorList>
            <person name="Martin F."/>
            <person name="Kohler A."/>
            <person name="Murat C."/>
            <person name="Balestrini R."/>
            <person name="Coutinho P.M."/>
            <person name="Jaillon O."/>
            <person name="Montanini B."/>
            <person name="Morin E."/>
            <person name="Noel B."/>
            <person name="Percudani R."/>
            <person name="Porcel B."/>
            <person name="Rubini A."/>
            <person name="Amicucci A."/>
            <person name="Amselem J."/>
            <person name="Anthouard V."/>
            <person name="Arcioni S."/>
            <person name="Artiguenave F."/>
            <person name="Aury J.M."/>
            <person name="Ballario P."/>
            <person name="Bolchi A."/>
            <person name="Brenna A."/>
            <person name="Brun A."/>
            <person name="Buee M."/>
            <person name="Cantarel B."/>
            <person name="Chevalier G."/>
            <person name="Couloux A."/>
            <person name="Da Silva C."/>
            <person name="Denoeud F."/>
            <person name="Duplessis S."/>
            <person name="Ghignone S."/>
            <person name="Hilselberger B."/>
            <person name="Iotti M."/>
            <person name="Marcais B."/>
            <person name="Mello A."/>
            <person name="Miranda M."/>
            <person name="Pacioni G."/>
            <person name="Quesneville H."/>
            <person name="Riccioni C."/>
            <person name="Ruotolo R."/>
            <person name="Splivallo R."/>
            <person name="Stocchi V."/>
            <person name="Tisserant E."/>
            <person name="Viscomi A.R."/>
            <person name="Zambonelli A."/>
            <person name="Zampieri E."/>
            <person name="Henrissat B."/>
            <person name="Lebrun M.H."/>
            <person name="Paolocci F."/>
            <person name="Bonfante P."/>
            <person name="Ottonello S."/>
            <person name="Wincker P."/>
        </authorList>
    </citation>
    <scope>NUCLEOTIDE SEQUENCE [LARGE SCALE GENOMIC DNA]</scope>
    <source>
        <strain evidence="3 4">Mel28</strain>
    </source>
</reference>
<dbReference type="InterPro" id="IPR014063">
    <property type="entry name" value="Arsenate-R_ArsH"/>
</dbReference>
<evidence type="ECO:0000313" key="3">
    <source>
        <dbReference type="EMBL" id="CAZ83282.1"/>
    </source>
</evidence>
<dbReference type="RefSeq" id="XP_002839091.1">
    <property type="nucleotide sequence ID" value="XM_002839045.1"/>
</dbReference>
<dbReference type="eggNOG" id="ENOG502QQY8">
    <property type="taxonomic scope" value="Eukaryota"/>
</dbReference>
<feature type="domain" description="NADPH-dependent FMN reductase-like" evidence="2">
    <location>
        <begin position="57"/>
        <end position="218"/>
    </location>
</feature>
<proteinExistence type="predicted"/>
<dbReference type="GeneID" id="9188230"/>
<dbReference type="InterPro" id="IPR005025">
    <property type="entry name" value="FMN_Rdtase-like_dom"/>
</dbReference>
<accession>D5GFI9</accession>
<keyword evidence="4" id="KW-1185">Reference proteome</keyword>
<protein>
    <submittedName>
        <fullName evidence="3">(Perigord truffle) hypothetical protein</fullName>
    </submittedName>
</protein>
<dbReference type="AlphaFoldDB" id="D5GFI9"/>
<dbReference type="Gene3D" id="3.40.50.360">
    <property type="match status" value="1"/>
</dbReference>
<dbReference type="STRING" id="656061.D5GFI9"/>
<dbReference type="InterPro" id="IPR029039">
    <property type="entry name" value="Flavoprotein-like_sf"/>
</dbReference>
<dbReference type="EMBL" id="FN430208">
    <property type="protein sequence ID" value="CAZ83282.1"/>
    <property type="molecule type" value="Genomic_DNA"/>
</dbReference>
<dbReference type="OMA" id="METEMND"/>
<organism evidence="3 4">
    <name type="scientific">Tuber melanosporum (strain Mel28)</name>
    <name type="common">Perigord black truffle</name>
    <dbReference type="NCBI Taxonomy" id="656061"/>
    <lineage>
        <taxon>Eukaryota</taxon>
        <taxon>Fungi</taxon>
        <taxon>Dikarya</taxon>
        <taxon>Ascomycota</taxon>
        <taxon>Pezizomycotina</taxon>
        <taxon>Pezizomycetes</taxon>
        <taxon>Pezizales</taxon>
        <taxon>Tuberaceae</taxon>
        <taxon>Tuber</taxon>
    </lineage>
</organism>
<feature type="compositionally biased region" description="Basic and acidic residues" evidence="1">
    <location>
        <begin position="289"/>
        <end position="307"/>
    </location>
</feature>
<dbReference type="InParanoid" id="D5GFI9"/>